<gene>
    <name evidence="1" type="ORF">AWB77_06730</name>
</gene>
<dbReference type="RefSeq" id="WP_157694968.1">
    <property type="nucleotide sequence ID" value="NZ_FCNX02000029.1"/>
</dbReference>
<dbReference type="EMBL" id="FCNX02000029">
    <property type="protein sequence ID" value="SAL03182.1"/>
    <property type="molecule type" value="Genomic_DNA"/>
</dbReference>
<evidence type="ECO:0000313" key="1">
    <source>
        <dbReference type="EMBL" id="SAL03182.1"/>
    </source>
</evidence>
<dbReference type="OrthoDB" id="8896696at2"/>
<sequence>MPPKTVISTEAGVQYPHAEKITELGYGMNLPGTLRDVADVIGEERALYLVRNWPTAYRAGKPGRQSIRISVYVPKRFRGGHALIDVLGQEEAQRMVDAFGGECLHLPNCTGNRGGRPPRNPHGESIAEHADNLATIPHGAMSMPNKSRGAAAYV</sequence>
<name>A0A158E8H2_9BURK</name>
<organism evidence="1 2">
    <name type="scientific">Caballeronia fortuita</name>
    <dbReference type="NCBI Taxonomy" id="1777138"/>
    <lineage>
        <taxon>Bacteria</taxon>
        <taxon>Pseudomonadati</taxon>
        <taxon>Pseudomonadota</taxon>
        <taxon>Betaproteobacteria</taxon>
        <taxon>Burkholderiales</taxon>
        <taxon>Burkholderiaceae</taxon>
        <taxon>Caballeronia</taxon>
    </lineage>
</organism>
<dbReference type="Proteomes" id="UP000054903">
    <property type="component" value="Unassembled WGS sequence"/>
</dbReference>
<comment type="caution">
    <text evidence="1">The sequence shown here is derived from an EMBL/GenBank/DDBJ whole genome shotgun (WGS) entry which is preliminary data.</text>
</comment>
<keyword evidence="2" id="KW-1185">Reference proteome</keyword>
<dbReference type="AlphaFoldDB" id="A0A158E8H2"/>
<protein>
    <submittedName>
        <fullName evidence="1">Uncharacterized protein</fullName>
    </submittedName>
</protein>
<evidence type="ECO:0000313" key="2">
    <source>
        <dbReference type="Proteomes" id="UP000054903"/>
    </source>
</evidence>
<accession>A0A158E8H2</accession>
<dbReference type="STRING" id="1777138.AWB77_06730"/>
<proteinExistence type="predicted"/>
<reference evidence="1" key="1">
    <citation type="submission" date="2016-01" db="EMBL/GenBank/DDBJ databases">
        <authorList>
            <person name="Peeters C."/>
        </authorList>
    </citation>
    <scope>NUCLEOTIDE SEQUENCE</scope>
    <source>
        <strain evidence="1">LMG 29320</strain>
    </source>
</reference>